<evidence type="ECO:0000313" key="6">
    <source>
        <dbReference type="EMBL" id="CAD5224137.1"/>
    </source>
</evidence>
<dbReference type="CDD" id="cd00096">
    <property type="entry name" value="Ig"/>
    <property type="match status" value="2"/>
</dbReference>
<feature type="region of interest" description="Disordered" evidence="4">
    <location>
        <begin position="1"/>
        <end position="50"/>
    </location>
</feature>
<keyword evidence="7" id="KW-1185">Reference proteome</keyword>
<feature type="region of interest" description="Disordered" evidence="4">
    <location>
        <begin position="385"/>
        <end position="412"/>
    </location>
</feature>
<dbReference type="GO" id="GO:0004672">
    <property type="term" value="F:protein kinase activity"/>
    <property type="evidence" value="ECO:0007669"/>
    <property type="project" value="TreeGrafter"/>
</dbReference>
<dbReference type="InterPro" id="IPR013783">
    <property type="entry name" value="Ig-like_fold"/>
</dbReference>
<reference evidence="6" key="1">
    <citation type="submission" date="2020-09" db="EMBL/GenBank/DDBJ databases">
        <authorList>
            <person name="Kikuchi T."/>
        </authorList>
    </citation>
    <scope>NUCLEOTIDE SEQUENCE</scope>
    <source>
        <strain evidence="6">SH1</strain>
    </source>
</reference>
<dbReference type="PROSITE" id="PS50835">
    <property type="entry name" value="IG_LIKE"/>
    <property type="match status" value="3"/>
</dbReference>
<dbReference type="FunFam" id="2.60.40.10:FF:000107">
    <property type="entry name" value="Myosin, light chain kinase a"/>
    <property type="match status" value="1"/>
</dbReference>
<dbReference type="InterPro" id="IPR013098">
    <property type="entry name" value="Ig_I-set"/>
</dbReference>
<dbReference type="InterPro" id="IPR003598">
    <property type="entry name" value="Ig_sub2"/>
</dbReference>
<evidence type="ECO:0000256" key="1">
    <source>
        <dbReference type="ARBA" id="ARBA00022737"/>
    </source>
</evidence>
<feature type="region of interest" description="Disordered" evidence="4">
    <location>
        <begin position="898"/>
        <end position="917"/>
    </location>
</feature>
<proteinExistence type="predicted"/>
<feature type="compositionally biased region" description="Basic and acidic residues" evidence="4">
    <location>
        <begin position="1"/>
        <end position="10"/>
    </location>
</feature>
<gene>
    <name evidence="6" type="ORF">BOKJ2_LOCUS10907</name>
</gene>
<evidence type="ECO:0000256" key="4">
    <source>
        <dbReference type="SAM" id="MobiDB-lite"/>
    </source>
</evidence>
<sequence>MADPVDDKSQATESVTEDSSSLSRIVEVRLPDSNDESDDQVRRPFSASPIGSSRRSPYFMIHSPVSAYETNQERTLQRTDSASTISETHLLHKEGAQDNFFTEEHWSSEIKSFVTSSPPKFAQVLKAYRVLATDRLTFVVEVSSDPPAIFDWFCNDQSVSIDRRRFTVRHAVNATTLTVDGPEQGVYSCSARNPAGVSKTYGFVTVADPTAHRESLLDFASSDEAARVFKEKLHNQTSEQQATLRKPPKFTNQIPNLTLKPGNEAIIDVEVDSQSWTKFMWYVNGKLVQPDNSNVEFFSPKPNRCVALFKIPFSGEYSVVAQNEAGIAKSSGYVEISKDATMVPHSHLLRSRGKAALPGGSSPRRSASITKTTVHSVTYVSRCNSLPRNEPIDETPEARLSRQSMTPEKTGPQMGISVYAPKFVPELPSQLFQAKDEKMVITAHVLAQPTAEFYWNYNGKPAINSDTVKVTHEDNQSTLTIEPPVLFGTFDVIATNVAGSAMNQIIVYDKESEEAKLLAKADRPKVVENITTLVRTDVQREAIISHSDEDSDDTFVIYTADEEDVQDGVVRESETIKTSQNVLIPPNVMYPQKPVFIEMPASQLISLEADEKFEAKVQLQAHPPALVRWYFKNVELKQDENIEIIDSEPNTSTIIHSKPQSGLYRAVAMNEHGMTALELRVFASDIDAGTVPTIQAPTESEVTKPVVIAQKSIEQIKEETPRPPTITRPLLPNYILKQQPLILETEVDSSPMPTFQWKYNNSDLADDGDKIKVERTNTVAKITIKDAEEGRYEVVALNDHGKCVSSTKVVLEAEEPLLFVNTLPKLTVSNGILRVKVNSPNGAFKWYENGQEVTEGEDFHIEYGSDSSTLTILKPRKGATLTATYTLGTNQITTETKIEDEEESEDKTKEMKPLEDQETTNINKEEEKYNLLVKVAESLAESLVANIILQAVQETTLRISLNNSKNKLQDGHFNVAESDELAPQFVMKNERFKVSEGETLTIHESLTGAPCSNVIWLRNGVEIFDEDRVEKITTEGHVQLVIHNVILDDYGEYRCRVENDYGCAEFIGKVSDGDEGDLEEPEEISQKALNVDIKDGTLQQIIECIIADIPHVQSAFTIGRSIETTAVVNLKVKGKGVTEDPATSHDIVEKREKRHNIPSIVVEAHQDEEPKIEEREVTDVQVETHDDEEDFEIVDAPQIVEGSSEEQLSSGSEVTLAPRFQQALLNISCRESKTLQLKCIVTGVPMPNIEWFFNGEPLSTNANQTIEFEDGVALLRIRNASADNEGQYTCTATNSVGAESTAGFVKITG</sequence>
<dbReference type="EMBL" id="CAJFDH010000005">
    <property type="protein sequence ID" value="CAD5224137.1"/>
    <property type="molecule type" value="Genomic_DNA"/>
</dbReference>
<keyword evidence="3" id="KW-0393">Immunoglobulin domain</keyword>
<feature type="compositionally biased region" description="Basic and acidic residues" evidence="4">
    <location>
        <begin position="906"/>
        <end position="915"/>
    </location>
</feature>
<dbReference type="OrthoDB" id="5969272at2759"/>
<name>A0A811L9C0_9BILA</name>
<dbReference type="FunFam" id="2.60.40.10:FF:000032">
    <property type="entry name" value="palladin isoform X1"/>
    <property type="match status" value="1"/>
</dbReference>
<dbReference type="Proteomes" id="UP000783686">
    <property type="component" value="Unassembled WGS sequence"/>
</dbReference>
<protein>
    <recommendedName>
        <fullName evidence="5">Ig-like domain-containing protein</fullName>
    </recommendedName>
</protein>
<dbReference type="SMART" id="SM00409">
    <property type="entry name" value="IG"/>
    <property type="match status" value="4"/>
</dbReference>
<feature type="domain" description="Ig-like" evidence="5">
    <location>
        <begin position="119"/>
        <end position="205"/>
    </location>
</feature>
<dbReference type="InterPro" id="IPR007110">
    <property type="entry name" value="Ig-like_dom"/>
</dbReference>
<dbReference type="SUPFAM" id="SSF48726">
    <property type="entry name" value="Immunoglobulin"/>
    <property type="match status" value="8"/>
</dbReference>
<dbReference type="SMART" id="SM00408">
    <property type="entry name" value="IGc2"/>
    <property type="match status" value="2"/>
</dbReference>
<evidence type="ECO:0000256" key="2">
    <source>
        <dbReference type="ARBA" id="ARBA00023157"/>
    </source>
</evidence>
<dbReference type="Gene3D" id="2.60.40.10">
    <property type="entry name" value="Immunoglobulins"/>
    <property type="match status" value="8"/>
</dbReference>
<feature type="domain" description="Ig-like" evidence="5">
    <location>
        <begin position="1218"/>
        <end position="1308"/>
    </location>
</feature>
<feature type="compositionally biased region" description="Polar residues" evidence="4">
    <location>
        <begin position="11"/>
        <end position="23"/>
    </location>
</feature>
<keyword evidence="1" id="KW-0677">Repeat</keyword>
<evidence type="ECO:0000313" key="7">
    <source>
        <dbReference type="Proteomes" id="UP000614601"/>
    </source>
</evidence>
<evidence type="ECO:0000259" key="5">
    <source>
        <dbReference type="PROSITE" id="PS50835"/>
    </source>
</evidence>
<keyword evidence="2" id="KW-1015">Disulfide bond</keyword>
<organism evidence="6 7">
    <name type="scientific">Bursaphelenchus okinawaensis</name>
    <dbReference type="NCBI Taxonomy" id="465554"/>
    <lineage>
        <taxon>Eukaryota</taxon>
        <taxon>Metazoa</taxon>
        <taxon>Ecdysozoa</taxon>
        <taxon>Nematoda</taxon>
        <taxon>Chromadorea</taxon>
        <taxon>Rhabditida</taxon>
        <taxon>Tylenchina</taxon>
        <taxon>Tylenchomorpha</taxon>
        <taxon>Aphelenchoidea</taxon>
        <taxon>Aphelenchoididae</taxon>
        <taxon>Bursaphelenchus</taxon>
    </lineage>
</organism>
<dbReference type="EMBL" id="CAJFCW020000005">
    <property type="protein sequence ID" value="CAG9119675.1"/>
    <property type="molecule type" value="Genomic_DNA"/>
</dbReference>
<evidence type="ECO:0000256" key="3">
    <source>
        <dbReference type="ARBA" id="ARBA00023319"/>
    </source>
</evidence>
<dbReference type="PANTHER" id="PTHR47633">
    <property type="entry name" value="IMMUNOGLOBULIN"/>
    <property type="match status" value="1"/>
</dbReference>
<dbReference type="Pfam" id="PF07679">
    <property type="entry name" value="I-set"/>
    <property type="match status" value="4"/>
</dbReference>
<dbReference type="PANTHER" id="PTHR47633:SF8">
    <property type="entry name" value="SPEG NEIGHBOR PROTEIN"/>
    <property type="match status" value="1"/>
</dbReference>
<comment type="caution">
    <text evidence="6">The sequence shown here is derived from an EMBL/GenBank/DDBJ whole genome shotgun (WGS) entry which is preliminary data.</text>
</comment>
<dbReference type="InterPro" id="IPR003599">
    <property type="entry name" value="Ig_sub"/>
</dbReference>
<dbReference type="InterPro" id="IPR036179">
    <property type="entry name" value="Ig-like_dom_sf"/>
</dbReference>
<dbReference type="Proteomes" id="UP000614601">
    <property type="component" value="Unassembled WGS sequence"/>
</dbReference>
<accession>A0A811L9C0</accession>
<feature type="domain" description="Ig-like" evidence="5">
    <location>
        <begin position="983"/>
        <end position="1071"/>
    </location>
</feature>